<keyword evidence="10" id="KW-1185">Reference proteome</keyword>
<feature type="transmembrane region" description="Helical" evidence="8">
    <location>
        <begin position="35"/>
        <end position="55"/>
    </location>
</feature>
<feature type="transmembrane region" description="Helical" evidence="8">
    <location>
        <begin position="143"/>
        <end position="160"/>
    </location>
</feature>
<dbReference type="Pfam" id="PF01032">
    <property type="entry name" value="FecCD"/>
    <property type="match status" value="1"/>
</dbReference>
<dbReference type="InterPro" id="IPR037294">
    <property type="entry name" value="ABC_BtuC-like"/>
</dbReference>
<keyword evidence="5 8" id="KW-0812">Transmembrane</keyword>
<protein>
    <submittedName>
        <fullName evidence="9">Putative siderophore transport system permease protein YfhA</fullName>
    </submittedName>
</protein>
<evidence type="ECO:0000256" key="6">
    <source>
        <dbReference type="ARBA" id="ARBA00022989"/>
    </source>
</evidence>
<evidence type="ECO:0000256" key="7">
    <source>
        <dbReference type="ARBA" id="ARBA00023136"/>
    </source>
</evidence>
<dbReference type="KEGG" id="mlv:CVS47_01251"/>
<sequence>MSAHVAARPDASPQRADLPGATAAVRRAVRRRAQVVVVAALVALLVVSGLALMTGDYPLDIGQVWRTLLGGGERVEQYVVLQVRAPRLAMAIVVGGCLGIAGALLQGLLRNPLASPDLLGISGGSSVAAVFLTVILGVSGAPLAIGACAGGMIVAALLLLAGRRGADGGYRLILAGIGITFLCASVTSYLLASGKVELAQAALIWITGTLSASSWAQVLIVAAVLVVTLPAVIAAARWLPLTQLGPQTAAGLGVRPDLVRWVVVVAAVVLTSATTAFAGPIAFVALCAPAIARPLLGHGAVGVATSALLGATMLASADLVAQFAVPGLSFPVGIVTGALGAVFLLCILATSKGRQL</sequence>
<keyword evidence="3" id="KW-0813">Transport</keyword>
<dbReference type="PANTHER" id="PTHR30472:SF24">
    <property type="entry name" value="FERRIC ENTEROBACTIN TRANSPORT SYSTEM PERMEASE PROTEIN FEPG"/>
    <property type="match status" value="1"/>
</dbReference>
<dbReference type="AlphaFoldDB" id="A0A3Q9IXN4"/>
<keyword evidence="6 8" id="KW-1133">Transmembrane helix</keyword>
<evidence type="ECO:0000256" key="4">
    <source>
        <dbReference type="ARBA" id="ARBA00022475"/>
    </source>
</evidence>
<dbReference type="Proteomes" id="UP000276888">
    <property type="component" value="Chromosome"/>
</dbReference>
<comment type="subcellular location">
    <subcellularLocation>
        <location evidence="1">Cell membrane</location>
        <topology evidence="1">Multi-pass membrane protein</topology>
    </subcellularLocation>
</comment>
<accession>A0A3Q9IXN4</accession>
<feature type="transmembrane region" description="Helical" evidence="8">
    <location>
        <begin position="295"/>
        <end position="316"/>
    </location>
</feature>
<comment type="similarity">
    <text evidence="2">Belongs to the binding-protein-dependent transport system permease family. FecCD subfamily.</text>
</comment>
<organism evidence="9 10">
    <name type="scientific">Microbacterium lemovicicum</name>
    <dbReference type="NCBI Taxonomy" id="1072463"/>
    <lineage>
        <taxon>Bacteria</taxon>
        <taxon>Bacillati</taxon>
        <taxon>Actinomycetota</taxon>
        <taxon>Actinomycetes</taxon>
        <taxon>Micrococcales</taxon>
        <taxon>Microbacteriaceae</taxon>
        <taxon>Microbacterium</taxon>
    </lineage>
</organism>
<dbReference type="GO" id="GO:0005886">
    <property type="term" value="C:plasma membrane"/>
    <property type="evidence" value="ECO:0007669"/>
    <property type="project" value="UniProtKB-SubCell"/>
</dbReference>
<keyword evidence="4" id="KW-1003">Cell membrane</keyword>
<reference evidence="9 10" key="1">
    <citation type="submission" date="2018-08" db="EMBL/GenBank/DDBJ databases">
        <title>Microbacterium lemovicicum sp. nov., a bacterium isolated from a natural uranium-rich soil.</title>
        <authorList>
            <person name="ORTET P."/>
        </authorList>
    </citation>
    <scope>NUCLEOTIDE SEQUENCE [LARGE SCALE GENOMIC DNA]</scope>
    <source>
        <strain evidence="9 10">Viu22</strain>
    </source>
</reference>
<evidence type="ECO:0000256" key="3">
    <source>
        <dbReference type="ARBA" id="ARBA00022448"/>
    </source>
</evidence>
<gene>
    <name evidence="9" type="primary">yfhA</name>
    <name evidence="9" type="ORF">CVS47_01251</name>
</gene>
<dbReference type="EMBL" id="CP031423">
    <property type="protein sequence ID" value="AZS36644.1"/>
    <property type="molecule type" value="Genomic_DNA"/>
</dbReference>
<feature type="transmembrane region" description="Helical" evidence="8">
    <location>
        <begin position="328"/>
        <end position="350"/>
    </location>
</feature>
<proteinExistence type="inferred from homology"/>
<evidence type="ECO:0000313" key="10">
    <source>
        <dbReference type="Proteomes" id="UP000276888"/>
    </source>
</evidence>
<dbReference type="GO" id="GO:0033214">
    <property type="term" value="P:siderophore-iron import into cell"/>
    <property type="evidence" value="ECO:0007669"/>
    <property type="project" value="TreeGrafter"/>
</dbReference>
<evidence type="ECO:0000256" key="1">
    <source>
        <dbReference type="ARBA" id="ARBA00004651"/>
    </source>
</evidence>
<evidence type="ECO:0000313" key="9">
    <source>
        <dbReference type="EMBL" id="AZS36644.1"/>
    </source>
</evidence>
<feature type="transmembrane region" description="Helical" evidence="8">
    <location>
        <begin position="198"/>
        <end position="215"/>
    </location>
</feature>
<dbReference type="Gene3D" id="1.10.3470.10">
    <property type="entry name" value="ABC transporter involved in vitamin B12 uptake, BtuC"/>
    <property type="match status" value="1"/>
</dbReference>
<feature type="transmembrane region" description="Helical" evidence="8">
    <location>
        <begin position="220"/>
        <end position="239"/>
    </location>
</feature>
<evidence type="ECO:0000256" key="2">
    <source>
        <dbReference type="ARBA" id="ARBA00007935"/>
    </source>
</evidence>
<dbReference type="GO" id="GO:0022857">
    <property type="term" value="F:transmembrane transporter activity"/>
    <property type="evidence" value="ECO:0007669"/>
    <property type="project" value="InterPro"/>
</dbReference>
<feature type="transmembrane region" description="Helical" evidence="8">
    <location>
        <begin position="118"/>
        <end position="137"/>
    </location>
</feature>
<dbReference type="RefSeq" id="WP_241240294.1">
    <property type="nucleotide sequence ID" value="NZ_CP031423.1"/>
</dbReference>
<keyword evidence="7 8" id="KW-0472">Membrane</keyword>
<feature type="transmembrane region" description="Helical" evidence="8">
    <location>
        <begin position="259"/>
        <end position="288"/>
    </location>
</feature>
<dbReference type="InterPro" id="IPR000522">
    <property type="entry name" value="ABC_transptr_permease_BtuC"/>
</dbReference>
<dbReference type="PANTHER" id="PTHR30472">
    <property type="entry name" value="FERRIC ENTEROBACTIN TRANSPORT SYSTEM PERMEASE PROTEIN"/>
    <property type="match status" value="1"/>
</dbReference>
<name>A0A3Q9IXN4_9MICO</name>
<evidence type="ECO:0000256" key="8">
    <source>
        <dbReference type="SAM" id="Phobius"/>
    </source>
</evidence>
<feature type="transmembrane region" description="Helical" evidence="8">
    <location>
        <begin position="88"/>
        <end position="109"/>
    </location>
</feature>
<feature type="transmembrane region" description="Helical" evidence="8">
    <location>
        <begin position="172"/>
        <end position="192"/>
    </location>
</feature>
<dbReference type="SUPFAM" id="SSF81345">
    <property type="entry name" value="ABC transporter involved in vitamin B12 uptake, BtuC"/>
    <property type="match status" value="1"/>
</dbReference>
<dbReference type="CDD" id="cd06550">
    <property type="entry name" value="TM_ABC_iron-siderophores_like"/>
    <property type="match status" value="1"/>
</dbReference>
<evidence type="ECO:0000256" key="5">
    <source>
        <dbReference type="ARBA" id="ARBA00022692"/>
    </source>
</evidence>